<reference evidence="1" key="1">
    <citation type="submission" date="2018-05" db="EMBL/GenBank/DDBJ databases">
        <authorList>
            <person name="Lanie J.A."/>
            <person name="Ng W.-L."/>
            <person name="Kazmierczak K.M."/>
            <person name="Andrzejewski T.M."/>
            <person name="Davidsen T.M."/>
            <person name="Wayne K.J."/>
            <person name="Tettelin H."/>
            <person name="Glass J.I."/>
            <person name="Rusch D."/>
            <person name="Podicherti R."/>
            <person name="Tsui H.-C.T."/>
            <person name="Winkler M.E."/>
        </authorList>
    </citation>
    <scope>NUCLEOTIDE SEQUENCE</scope>
</reference>
<dbReference type="AlphaFoldDB" id="A0A382H184"/>
<dbReference type="EMBL" id="UINC01058442">
    <property type="protein sequence ID" value="SVB80707.1"/>
    <property type="molecule type" value="Genomic_DNA"/>
</dbReference>
<name>A0A382H184_9ZZZZ</name>
<dbReference type="InterPro" id="IPR006175">
    <property type="entry name" value="YjgF/YER057c/UK114"/>
</dbReference>
<evidence type="ECO:0008006" key="2">
    <source>
        <dbReference type="Google" id="ProtNLM"/>
    </source>
</evidence>
<proteinExistence type="predicted"/>
<accession>A0A382H184</accession>
<gene>
    <name evidence="1" type="ORF">METZ01_LOCUS233561</name>
</gene>
<protein>
    <recommendedName>
        <fullName evidence="2">RidA family protein</fullName>
    </recommendedName>
</protein>
<evidence type="ECO:0000313" key="1">
    <source>
        <dbReference type="EMBL" id="SVB80707.1"/>
    </source>
</evidence>
<dbReference type="SUPFAM" id="SSF55298">
    <property type="entry name" value="YjgF-like"/>
    <property type="match status" value="1"/>
</dbReference>
<dbReference type="Pfam" id="PF01042">
    <property type="entry name" value="Ribonuc_L-PSP"/>
    <property type="match status" value="1"/>
</dbReference>
<dbReference type="InterPro" id="IPR035959">
    <property type="entry name" value="RutC-like_sf"/>
</dbReference>
<feature type="non-terminal residue" evidence="1">
    <location>
        <position position="56"/>
    </location>
</feature>
<sequence>VYILRKKISSGSKFEKIVGYSRAVVDGEWIFVSGTTGYDYKNHTISDDVAEQTEQC</sequence>
<dbReference type="PANTHER" id="PTHR43857:SF1">
    <property type="entry name" value="YJGH FAMILY PROTEIN"/>
    <property type="match status" value="1"/>
</dbReference>
<organism evidence="1">
    <name type="scientific">marine metagenome</name>
    <dbReference type="NCBI Taxonomy" id="408172"/>
    <lineage>
        <taxon>unclassified sequences</taxon>
        <taxon>metagenomes</taxon>
        <taxon>ecological metagenomes</taxon>
    </lineage>
</organism>
<feature type="non-terminal residue" evidence="1">
    <location>
        <position position="1"/>
    </location>
</feature>
<dbReference type="PANTHER" id="PTHR43857">
    <property type="entry name" value="BLR7761 PROTEIN"/>
    <property type="match status" value="1"/>
</dbReference>
<dbReference type="Gene3D" id="3.30.1330.40">
    <property type="entry name" value="RutC-like"/>
    <property type="match status" value="1"/>
</dbReference>